<reference evidence="1 2" key="1">
    <citation type="submission" date="2019-02" db="EMBL/GenBank/DDBJ databases">
        <title>Pedobacter sp. RP-1-14 sp. nov., isolated from Arctic soil.</title>
        <authorList>
            <person name="Dahal R.H."/>
        </authorList>
    </citation>
    <scope>NUCLEOTIDE SEQUENCE [LARGE SCALE GENOMIC DNA]</scope>
    <source>
        <strain evidence="1 2">RP-1-14</strain>
    </source>
</reference>
<dbReference type="EMBL" id="SJSL01000003">
    <property type="protein sequence ID" value="TCD00537.1"/>
    <property type="molecule type" value="Genomic_DNA"/>
</dbReference>
<organism evidence="1 2">
    <name type="scientific">Pedobacter psychroterrae</name>
    <dbReference type="NCBI Taxonomy" id="2530453"/>
    <lineage>
        <taxon>Bacteria</taxon>
        <taxon>Pseudomonadati</taxon>
        <taxon>Bacteroidota</taxon>
        <taxon>Sphingobacteriia</taxon>
        <taxon>Sphingobacteriales</taxon>
        <taxon>Sphingobacteriaceae</taxon>
        <taxon>Pedobacter</taxon>
    </lineage>
</organism>
<gene>
    <name evidence="1" type="ORF">EZ437_15070</name>
</gene>
<dbReference type="Proteomes" id="UP000293347">
    <property type="component" value="Unassembled WGS sequence"/>
</dbReference>
<name>A0A4V2ML35_9SPHI</name>
<evidence type="ECO:0000313" key="1">
    <source>
        <dbReference type="EMBL" id="TCD00537.1"/>
    </source>
</evidence>
<accession>A0A4V2ML35</accession>
<sequence>MPLKRTHKNLLNEIDDLSGIEAMTVNERLLHYDLLYDFDTAMLNNKVRARQILQYLKVDEDSINAMVKD</sequence>
<dbReference type="OrthoDB" id="771468at2"/>
<keyword evidence="2" id="KW-1185">Reference proteome</keyword>
<comment type="caution">
    <text evidence="1">The sequence shown here is derived from an EMBL/GenBank/DDBJ whole genome shotgun (WGS) entry which is preliminary data.</text>
</comment>
<evidence type="ECO:0000313" key="2">
    <source>
        <dbReference type="Proteomes" id="UP000293347"/>
    </source>
</evidence>
<dbReference type="AlphaFoldDB" id="A0A4V2ML35"/>
<protein>
    <submittedName>
        <fullName evidence="1">Uncharacterized protein</fullName>
    </submittedName>
</protein>
<dbReference type="RefSeq" id="WP_131596886.1">
    <property type="nucleotide sequence ID" value="NZ_SJSL01000003.1"/>
</dbReference>
<proteinExistence type="predicted"/>